<keyword evidence="5 9" id="KW-0472">Membrane</keyword>
<evidence type="ECO:0000313" key="11">
    <source>
        <dbReference type="Proteomes" id="UP001149090"/>
    </source>
</evidence>
<evidence type="ECO:0000256" key="6">
    <source>
        <dbReference type="ARBA" id="ARBA00023180"/>
    </source>
</evidence>
<dbReference type="GO" id="GO:0000139">
    <property type="term" value="C:Golgi membrane"/>
    <property type="evidence" value="ECO:0007669"/>
    <property type="project" value="UniProtKB-SubCell"/>
</dbReference>
<dbReference type="InterPro" id="IPR019352">
    <property type="entry name" value="SPRING1"/>
</dbReference>
<comment type="caution">
    <text evidence="10">The sequence shown here is derived from an EMBL/GenBank/DDBJ whole genome shotgun (WGS) entry which is preliminary data.</text>
</comment>
<evidence type="ECO:0000256" key="2">
    <source>
        <dbReference type="ARBA" id="ARBA00022692"/>
    </source>
</evidence>
<dbReference type="OrthoDB" id="70142at2759"/>
<protein>
    <recommendedName>
        <fullName evidence="8">SREBP regulating gene protein</fullName>
    </recommendedName>
</protein>
<evidence type="ECO:0000256" key="8">
    <source>
        <dbReference type="ARBA" id="ARBA00023485"/>
    </source>
</evidence>
<evidence type="ECO:0000256" key="3">
    <source>
        <dbReference type="ARBA" id="ARBA00022989"/>
    </source>
</evidence>
<evidence type="ECO:0000256" key="7">
    <source>
        <dbReference type="ARBA" id="ARBA00023461"/>
    </source>
</evidence>
<evidence type="ECO:0000256" key="1">
    <source>
        <dbReference type="ARBA" id="ARBA00004194"/>
    </source>
</evidence>
<keyword evidence="2 9" id="KW-0812">Transmembrane</keyword>
<sequence>MNNYPVYHYQNFMNRFYQENRPRTLFTIPSPKQFVIATLVILLLFWIIVVIKAKTPTKYDYMKKLNSEEELEKEGKKNKNYKYICSNTRQGKDLITDSKGFVCNPFQVNPDTKCCPETKKTGIERYSCLSCDLEIKCCEIYEYCVSCCLNSTPKEESGLKGFFSSFFQTKLEPTFKNCKQFCRTSSDSVVNENIYKTNQKFCFDLTI</sequence>
<organism evidence="10 11">
    <name type="scientific">Anaeramoeba ignava</name>
    <name type="common">Anaerobic marine amoeba</name>
    <dbReference type="NCBI Taxonomy" id="1746090"/>
    <lineage>
        <taxon>Eukaryota</taxon>
        <taxon>Metamonada</taxon>
        <taxon>Anaeramoebidae</taxon>
        <taxon>Anaeramoeba</taxon>
    </lineage>
</organism>
<proteinExistence type="inferred from homology"/>
<dbReference type="PANTHER" id="PTHR13481">
    <property type="entry name" value="SREBP REGULATING GENE PROTEIN"/>
    <property type="match status" value="1"/>
</dbReference>
<comment type="similarity">
    <text evidence="7">Belongs to the SPRING family.</text>
</comment>
<keyword evidence="6" id="KW-0325">Glycoprotein</keyword>
<keyword evidence="11" id="KW-1185">Reference proteome</keyword>
<reference evidence="10" key="1">
    <citation type="submission" date="2022-10" db="EMBL/GenBank/DDBJ databases">
        <title>Novel sulphate-reducing endosymbionts in the free-living metamonad Anaeramoeba.</title>
        <authorList>
            <person name="Jerlstrom-Hultqvist J."/>
            <person name="Cepicka I."/>
            <person name="Gallot-Lavallee L."/>
            <person name="Salas-Leiva D."/>
            <person name="Curtis B.A."/>
            <person name="Zahonova K."/>
            <person name="Pipaliya S."/>
            <person name="Dacks J."/>
            <person name="Roger A.J."/>
        </authorList>
    </citation>
    <scope>NUCLEOTIDE SEQUENCE</scope>
    <source>
        <strain evidence="10">BMAN</strain>
    </source>
</reference>
<keyword evidence="3 9" id="KW-1133">Transmembrane helix</keyword>
<dbReference type="EMBL" id="JAPDFW010000092">
    <property type="protein sequence ID" value="KAJ5070727.1"/>
    <property type="molecule type" value="Genomic_DNA"/>
</dbReference>
<name>A0A9Q0LD80_ANAIG</name>
<dbReference type="Pfam" id="PF10218">
    <property type="entry name" value="SPRING1"/>
    <property type="match status" value="1"/>
</dbReference>
<dbReference type="AlphaFoldDB" id="A0A9Q0LD80"/>
<accession>A0A9Q0LD80</accession>
<evidence type="ECO:0000256" key="5">
    <source>
        <dbReference type="ARBA" id="ARBA00023136"/>
    </source>
</evidence>
<dbReference type="GO" id="GO:2000640">
    <property type="term" value="P:positive regulation of SREBP signaling pathway"/>
    <property type="evidence" value="ECO:0007669"/>
    <property type="project" value="InterPro"/>
</dbReference>
<evidence type="ECO:0000313" key="10">
    <source>
        <dbReference type="EMBL" id="KAJ5070727.1"/>
    </source>
</evidence>
<dbReference type="Proteomes" id="UP001149090">
    <property type="component" value="Unassembled WGS sequence"/>
</dbReference>
<gene>
    <name evidence="10" type="ORF">M0811_01708</name>
</gene>
<evidence type="ECO:0000256" key="9">
    <source>
        <dbReference type="SAM" id="Phobius"/>
    </source>
</evidence>
<dbReference type="PANTHER" id="PTHR13481:SF0">
    <property type="entry name" value="SREBP REGULATING GENE PROTEIN"/>
    <property type="match status" value="1"/>
</dbReference>
<keyword evidence="4" id="KW-0333">Golgi apparatus</keyword>
<evidence type="ECO:0000256" key="4">
    <source>
        <dbReference type="ARBA" id="ARBA00023034"/>
    </source>
</evidence>
<comment type="subcellular location">
    <subcellularLocation>
        <location evidence="1">Golgi apparatus membrane</location>
        <topology evidence="1">Single-pass membrane protein</topology>
    </subcellularLocation>
</comment>
<feature type="transmembrane region" description="Helical" evidence="9">
    <location>
        <begin position="34"/>
        <end position="53"/>
    </location>
</feature>